<name>A0ABR2KQH3_9EUKA</name>
<dbReference type="EMBL" id="JAPFFF010000003">
    <property type="protein sequence ID" value="KAK8893392.1"/>
    <property type="molecule type" value="Genomic_DNA"/>
</dbReference>
<evidence type="ECO:0000313" key="2">
    <source>
        <dbReference type="EMBL" id="KAK8893392.1"/>
    </source>
</evidence>
<organism evidence="2 3">
    <name type="scientific">Tritrichomonas musculus</name>
    <dbReference type="NCBI Taxonomy" id="1915356"/>
    <lineage>
        <taxon>Eukaryota</taxon>
        <taxon>Metamonada</taxon>
        <taxon>Parabasalia</taxon>
        <taxon>Tritrichomonadida</taxon>
        <taxon>Tritrichomonadidae</taxon>
        <taxon>Tritrichomonas</taxon>
    </lineage>
</organism>
<dbReference type="Proteomes" id="UP001470230">
    <property type="component" value="Unassembled WGS sequence"/>
</dbReference>
<feature type="coiled-coil region" evidence="1">
    <location>
        <begin position="8"/>
        <end position="35"/>
    </location>
</feature>
<keyword evidence="1" id="KW-0175">Coiled coil</keyword>
<sequence length="138" mass="16189">MLKTFFSVYIFNEENKDNEDEKKEEEEESDSMKKIDIELVIHTVHQYEQELNLSSPETESTSAICYVYQNNGYIKKDMIDLCTRGKNNLVPFQYRTGGVQKGVFEPEYWPVMENLPFEKANEMVGQMVFFTLKDFSPA</sequence>
<gene>
    <name evidence="2" type="ORF">M9Y10_021812</name>
</gene>
<protein>
    <submittedName>
        <fullName evidence="2">Uncharacterized protein</fullName>
    </submittedName>
</protein>
<evidence type="ECO:0000313" key="3">
    <source>
        <dbReference type="Proteomes" id="UP001470230"/>
    </source>
</evidence>
<accession>A0ABR2KQH3</accession>
<evidence type="ECO:0000256" key="1">
    <source>
        <dbReference type="SAM" id="Coils"/>
    </source>
</evidence>
<reference evidence="2 3" key="1">
    <citation type="submission" date="2024-04" db="EMBL/GenBank/DDBJ databases">
        <title>Tritrichomonas musculus Genome.</title>
        <authorList>
            <person name="Alves-Ferreira E."/>
            <person name="Grigg M."/>
            <person name="Lorenzi H."/>
            <person name="Galac M."/>
        </authorList>
    </citation>
    <scope>NUCLEOTIDE SEQUENCE [LARGE SCALE GENOMIC DNA]</scope>
    <source>
        <strain evidence="2 3">EAF2021</strain>
    </source>
</reference>
<keyword evidence="3" id="KW-1185">Reference proteome</keyword>
<proteinExistence type="predicted"/>
<comment type="caution">
    <text evidence="2">The sequence shown here is derived from an EMBL/GenBank/DDBJ whole genome shotgun (WGS) entry which is preliminary data.</text>
</comment>